<evidence type="ECO:0000313" key="2">
    <source>
        <dbReference type="Proteomes" id="UP000194761"/>
    </source>
</evidence>
<proteinExistence type="predicted"/>
<gene>
    <name evidence="1" type="ORF">CA984_19865</name>
</gene>
<sequence>MSQVETTHADIARLVEEDELGDLWCLTFVRGLDEAEALRRMGAREESIRPLTYETLMDEGLFEDMVLAGRLDDWTVLIEAYGWQATEPDVLRALSAGTEAVSVLRHDHYANDFVYAVDGGLVTYFNYMHPARRYGSDPDRLVAAMMEAGFDPEHRRDDEEDVNAHRPTIDGALLLAARLTGVVLTQDFLSGPLTGGVVDSRA</sequence>
<evidence type="ECO:0000313" key="1">
    <source>
        <dbReference type="EMBL" id="OUC95132.1"/>
    </source>
</evidence>
<organism evidence="1 2">
    <name type="scientific">Streptosporangium minutum</name>
    <dbReference type="NCBI Taxonomy" id="569862"/>
    <lineage>
        <taxon>Bacteria</taxon>
        <taxon>Bacillati</taxon>
        <taxon>Actinomycetota</taxon>
        <taxon>Actinomycetes</taxon>
        <taxon>Streptosporangiales</taxon>
        <taxon>Streptosporangiaceae</taxon>
        <taxon>Streptosporangium</taxon>
    </lineage>
</organism>
<dbReference type="Proteomes" id="UP000194761">
    <property type="component" value="Unassembled WGS sequence"/>
</dbReference>
<dbReference type="Pfam" id="PF20062">
    <property type="entry name" value="DUF6461"/>
    <property type="match status" value="1"/>
</dbReference>
<comment type="caution">
    <text evidence="1">The sequence shown here is derived from an EMBL/GenBank/DDBJ whole genome shotgun (WGS) entry which is preliminary data.</text>
</comment>
<dbReference type="AlphaFoldDB" id="A0A243RJQ8"/>
<reference evidence="1 2" key="1">
    <citation type="submission" date="2017-05" db="EMBL/GenBank/DDBJ databases">
        <title>Biotechnological potential of actinobacteria isolated from South African environments.</title>
        <authorList>
            <person name="Le Roes-Hill M."/>
            <person name="Prins A."/>
            <person name="Durrell K.A."/>
        </authorList>
    </citation>
    <scope>NUCLEOTIDE SEQUENCE [LARGE SCALE GENOMIC DNA]</scope>
    <source>
        <strain evidence="1">M26</strain>
    </source>
</reference>
<keyword evidence="2" id="KW-1185">Reference proteome</keyword>
<dbReference type="EMBL" id="NGFP01000088">
    <property type="protein sequence ID" value="OUC95132.1"/>
    <property type="molecule type" value="Genomic_DNA"/>
</dbReference>
<accession>A0A243RJQ8</accession>
<name>A0A243RJQ8_9ACTN</name>
<dbReference type="InterPro" id="IPR045592">
    <property type="entry name" value="DUF6461"/>
</dbReference>
<protein>
    <submittedName>
        <fullName evidence="1">Uncharacterized protein</fullName>
    </submittedName>
</protein>